<comment type="caution">
    <text evidence="2">The sequence shown here is derived from an EMBL/GenBank/DDBJ whole genome shotgun (WGS) entry which is preliminary data.</text>
</comment>
<protein>
    <submittedName>
        <fullName evidence="2">Uncharacterized protein</fullName>
    </submittedName>
</protein>
<dbReference type="Gene3D" id="2.40.360.20">
    <property type="match status" value="1"/>
</dbReference>
<evidence type="ECO:0000313" key="2">
    <source>
        <dbReference type="EMBL" id="EIA08020.1"/>
    </source>
</evidence>
<name>H7FU96_FLAFP</name>
<keyword evidence="3" id="KW-1185">Reference proteome</keyword>
<proteinExistence type="predicted"/>
<dbReference type="AlphaFoldDB" id="H7FU96"/>
<dbReference type="Proteomes" id="UP000005566">
    <property type="component" value="Unassembled WGS sequence"/>
</dbReference>
<reference evidence="2 3" key="1">
    <citation type="journal article" date="2014" name="Acta Crystallogr. D">
        <title>Structure-based characterization and antifreeze properties of a hyperactive ice-binding protein from the Antarctic bacterium Flavobacterium frigoris PS1.</title>
        <authorList>
            <person name="Do H."/>
            <person name="Kim S.J."/>
            <person name="Kim H.J."/>
            <person name="Lee J.H."/>
        </authorList>
    </citation>
    <scope>NUCLEOTIDE SEQUENCE [LARGE SCALE GENOMIC DNA]</scope>
    <source>
        <strain evidence="2 3">PS1</strain>
    </source>
</reference>
<evidence type="ECO:0000313" key="3">
    <source>
        <dbReference type="Proteomes" id="UP000005566"/>
    </source>
</evidence>
<dbReference type="EMBL" id="AHKF01000020">
    <property type="protein sequence ID" value="EIA08020.1"/>
    <property type="molecule type" value="Genomic_DNA"/>
</dbReference>
<organism evidence="2 3">
    <name type="scientific">Flavobacterium frigoris (strain PS1)</name>
    <dbReference type="NCBI Taxonomy" id="1086011"/>
    <lineage>
        <taxon>Bacteria</taxon>
        <taxon>Pseudomonadati</taxon>
        <taxon>Bacteroidota</taxon>
        <taxon>Flavobacteriia</taxon>
        <taxon>Flavobacteriales</taxon>
        <taxon>Flavobacteriaceae</taxon>
        <taxon>Flavobacterium</taxon>
    </lineage>
</organism>
<gene>
    <name evidence="2" type="ORF">HJ01_02888</name>
</gene>
<accession>H7FU96</accession>
<keyword evidence="1" id="KW-0732">Signal</keyword>
<dbReference type="PATRIC" id="fig|1086011.3.peg.2828"/>
<evidence type="ECO:0000256" key="1">
    <source>
        <dbReference type="SAM" id="SignalP"/>
    </source>
</evidence>
<dbReference type="eggNOG" id="ENOG502Z9FW">
    <property type="taxonomic scope" value="Bacteria"/>
</dbReference>
<feature type="chain" id="PRO_5003609722" evidence="1">
    <location>
        <begin position="37"/>
        <end position="233"/>
    </location>
</feature>
<sequence length="233" mass="27455">MYRKMSNIKNKYNCNNKSILSYLCLFILFFCTSAKSQNNMFLEQIEGRTIERENYNDKGDLLNKQLFEAGKITKKKDYYEIKVTTTLYDKNKTLKEKYTTTYKCEPEKFSIVLFVFPFADPKSKETEISTKSINFKELYNIEKLENVDLDISFDSGLMNFFGSKSTIKIYDRKKEINNRSLSIKSKISIKAYAFGIRIKQLNYSLTEKLNSNGLLTYQKFIENDGSYFTMLYK</sequence>
<feature type="signal peptide" evidence="1">
    <location>
        <begin position="1"/>
        <end position="36"/>
    </location>
</feature>
<dbReference type="STRING" id="1086011.HJ01_02888"/>